<dbReference type="SMART" id="SM00487">
    <property type="entry name" value="DEXDc"/>
    <property type="match status" value="1"/>
</dbReference>
<dbReference type="PANTHER" id="PTHR47961:SF10">
    <property type="entry name" value="ATP-DEPENDENT DNA HELICASE HEL308"/>
    <property type="match status" value="1"/>
</dbReference>
<dbReference type="InterPro" id="IPR027417">
    <property type="entry name" value="P-loop_NTPase"/>
</dbReference>
<dbReference type="Gene3D" id="3.40.50.300">
    <property type="entry name" value="P-loop containing nucleotide triphosphate hydrolases"/>
    <property type="match status" value="2"/>
</dbReference>
<gene>
    <name evidence="9" type="ORF">BBK14_31355</name>
</gene>
<dbReference type="GO" id="GO:0004386">
    <property type="term" value="F:helicase activity"/>
    <property type="evidence" value="ECO:0007669"/>
    <property type="project" value="UniProtKB-KW"/>
</dbReference>
<dbReference type="GO" id="GO:0003676">
    <property type="term" value="F:nucleic acid binding"/>
    <property type="evidence" value="ECO:0007669"/>
    <property type="project" value="InterPro"/>
</dbReference>
<dbReference type="GO" id="GO:0005524">
    <property type="term" value="F:ATP binding"/>
    <property type="evidence" value="ECO:0007669"/>
    <property type="project" value="UniProtKB-KW"/>
</dbReference>
<dbReference type="Pfam" id="PF08797">
    <property type="entry name" value="HIRAN"/>
    <property type="match status" value="1"/>
</dbReference>
<comment type="caution">
    <text evidence="9">The sequence shown here is derived from an EMBL/GenBank/DDBJ whole genome shotgun (WGS) entry which is preliminary data.</text>
</comment>
<evidence type="ECO:0000256" key="1">
    <source>
        <dbReference type="ARBA" id="ARBA00022723"/>
    </source>
</evidence>
<name>A0A1S1RBZ0_9ACTN</name>
<dbReference type="SMART" id="SM00490">
    <property type="entry name" value="HELICc"/>
    <property type="match status" value="1"/>
</dbReference>
<feature type="region of interest" description="Disordered" evidence="6">
    <location>
        <begin position="1"/>
        <end position="25"/>
    </location>
</feature>
<feature type="domain" description="Helicase ATP-binding" evidence="7">
    <location>
        <begin position="336"/>
        <end position="505"/>
    </location>
</feature>
<dbReference type="PROSITE" id="PS51194">
    <property type="entry name" value="HELICASE_CTER"/>
    <property type="match status" value="1"/>
</dbReference>
<dbReference type="InterPro" id="IPR050474">
    <property type="entry name" value="Hel308_SKI2-like"/>
</dbReference>
<protein>
    <recommendedName>
        <fullName evidence="11">DEAD/DEAH box helicase</fullName>
    </recommendedName>
</protein>
<evidence type="ECO:0000256" key="5">
    <source>
        <dbReference type="ARBA" id="ARBA00022840"/>
    </source>
</evidence>
<dbReference type="Pfam" id="PF00270">
    <property type="entry name" value="DEAD"/>
    <property type="match status" value="1"/>
</dbReference>
<evidence type="ECO:0000256" key="6">
    <source>
        <dbReference type="SAM" id="MobiDB-lite"/>
    </source>
</evidence>
<dbReference type="InterPro" id="IPR011545">
    <property type="entry name" value="DEAD/DEAH_box_helicase_dom"/>
</dbReference>
<keyword evidence="10" id="KW-1185">Reference proteome</keyword>
<dbReference type="Gene3D" id="3.30.70.2330">
    <property type="match status" value="1"/>
</dbReference>
<evidence type="ECO:0000259" key="8">
    <source>
        <dbReference type="PROSITE" id="PS51194"/>
    </source>
</evidence>
<accession>A0A1S1RBZ0</accession>
<dbReference type="CDD" id="cd17921">
    <property type="entry name" value="DEXHc_Ski2"/>
    <property type="match status" value="1"/>
</dbReference>
<dbReference type="InterPro" id="IPR014001">
    <property type="entry name" value="Helicase_ATP-bd"/>
</dbReference>
<dbReference type="PROSITE" id="PS51192">
    <property type="entry name" value="HELICASE_ATP_BIND_1"/>
    <property type="match status" value="1"/>
</dbReference>
<evidence type="ECO:0008006" key="11">
    <source>
        <dbReference type="Google" id="ProtNLM"/>
    </source>
</evidence>
<dbReference type="GO" id="GO:0016818">
    <property type="term" value="F:hydrolase activity, acting on acid anhydrides, in phosphorus-containing anhydrides"/>
    <property type="evidence" value="ECO:0007669"/>
    <property type="project" value="InterPro"/>
</dbReference>
<keyword evidence="4" id="KW-0347">Helicase</keyword>
<evidence type="ECO:0000256" key="2">
    <source>
        <dbReference type="ARBA" id="ARBA00022741"/>
    </source>
</evidence>
<proteinExistence type="predicted"/>
<dbReference type="GO" id="GO:0008270">
    <property type="term" value="F:zinc ion binding"/>
    <property type="evidence" value="ECO:0007669"/>
    <property type="project" value="InterPro"/>
</dbReference>
<dbReference type="SMART" id="SM00910">
    <property type="entry name" value="HIRAN"/>
    <property type="match status" value="1"/>
</dbReference>
<keyword evidence="2" id="KW-0547">Nucleotide-binding</keyword>
<feature type="domain" description="Helicase C-terminal" evidence="8">
    <location>
        <begin position="624"/>
        <end position="772"/>
    </location>
</feature>
<evidence type="ECO:0000256" key="3">
    <source>
        <dbReference type="ARBA" id="ARBA00022801"/>
    </source>
</evidence>
<keyword evidence="1" id="KW-0479">Metal-binding</keyword>
<reference evidence="10" key="1">
    <citation type="submission" date="2016-07" db="EMBL/GenBank/DDBJ databases">
        <title>Frankia sp. NRRL B-16219 Genome sequencing.</title>
        <authorList>
            <person name="Ghodhbane-Gtari F."/>
            <person name="Swanson E."/>
            <person name="Gueddou A."/>
            <person name="Louati M."/>
            <person name="Nouioui I."/>
            <person name="Hezbri K."/>
            <person name="Abebe-Akele F."/>
            <person name="Simpson S."/>
            <person name="Morris K."/>
            <person name="Thomas K."/>
            <person name="Gtari M."/>
            <person name="Tisa L.S."/>
        </authorList>
    </citation>
    <scope>NUCLEOTIDE SEQUENCE [LARGE SCALE GENOMIC DNA]</scope>
    <source>
        <strain evidence="10">NRRL B-16219</strain>
    </source>
</reference>
<sequence>MRRPPRQSAHTAANPPEPHRATRPQVRDYNGRLQGLARQAFAGGRTTWRRQLRTATLLGRLRLDSTPVPAFTFDEHGLARLNTLVRRAELTRSARDRRKDPGQLPQVAQTYTDLAAASPPGSSQRIERLALAASTWSLAGYQANAASLAQAYLAELGHQSDSNPTEVEPVTAAAPAAISAIAGMILCRDVSEVGRLGAVAELAIRELENRLLAQPSGVEPDLSDISMLAAYGLIGRAARGLARFWRVGDRAAAQRAQADIRAARDVLGDAGVVDTWLLVDNLHYVVEDIIATSPWLLLRRAPSWNRLWERYLRSQALGDHPVVQVWPSQRQVLDAGLLDRARPNMTICMPTSAGKTHTAEWAVLDALTWVRPLRGQPLAVYMVPSRALAAEVERHLRASLSPLGLRVSGIFGGAELVDYELGLVSGSDVLVLTSEKFDLLLRNDDSIKDRLALLVADEGHLLGNEGARGLRLELLLTRVKQHVPAARLLLLSAVLPNGEDIAGWLDPDGCHLASVEWTPSNLRLGVFSWRGQDAEGQRGFVQYQSEDIDERFFLPHVLVRRKARTKLHPASKTEITAELALHYQKLGPVLIVASQKPSAVSAAKAVLKAATKADLRIGATDDGDLPAGVVEERERVADTVVEFAGSDHPLIEMVRAGIGFHHADVPEGIRHALEHAYRAGALGILCSTSTLAQGVNLPTKTVLISGTRHSQHHEMSVRDFRNTAGRAGRAFRETEGHAILVADTQREAGRLRRKYLDRPTLEPILSQLAWLYVRLLKARLPNVSPTEIPDTESFDLLDPTDSDADLTESVDLQLLAILSEEIVETDDEPLLAAAVEGALSTTLAARQLGASGISIRPFTRFATRRIREIRQRVPEATRRAAFLRTGLSIAGCETAQRGAQRVAAAISHDPDLLLQPQWPELRELLLEAAIAVEEVQKSATAVGAPSEALPALVAGWMAGHSHDDLRMAHGAALGTSDPLKFASQVDRVIVHDLTWVLSAVVQLLSVELGTEVSLPLSVTSIAAMAKYGVGTPAACFAASLGVRNRQDAHRLGGLFPVHAEGSFAQFVAWVGTLDSSTLALVVSGETVEVLLDRAAALNTPRRTLDLILAEEGTVTVPLRGVQPAGAEDVLRFTGIGEPLVLEREHHNPADRNAIAVLTNGGFKLGYLAREHARVLALLLDLEDGPALTATLASHPPMAEQPARFGDNGTALVEVSVTPTDSPGASNT</sequence>
<organism evidence="9 10">
    <name type="scientific">Parafrankia soli</name>
    <dbReference type="NCBI Taxonomy" id="2599596"/>
    <lineage>
        <taxon>Bacteria</taxon>
        <taxon>Bacillati</taxon>
        <taxon>Actinomycetota</taxon>
        <taxon>Actinomycetes</taxon>
        <taxon>Frankiales</taxon>
        <taxon>Frankiaceae</taxon>
        <taxon>Parafrankia</taxon>
    </lineage>
</organism>
<dbReference type="InterPro" id="IPR001650">
    <property type="entry name" value="Helicase_C-like"/>
</dbReference>
<keyword evidence="3" id="KW-0378">Hydrolase</keyword>
<dbReference type="InterPro" id="IPR014905">
    <property type="entry name" value="HIRAN"/>
</dbReference>
<evidence type="ECO:0000256" key="4">
    <source>
        <dbReference type="ARBA" id="ARBA00022806"/>
    </source>
</evidence>
<keyword evidence="5" id="KW-0067">ATP-binding</keyword>
<dbReference type="Proteomes" id="UP000179769">
    <property type="component" value="Unassembled WGS sequence"/>
</dbReference>
<dbReference type="EMBL" id="MAXA01000032">
    <property type="protein sequence ID" value="OHV43506.1"/>
    <property type="molecule type" value="Genomic_DNA"/>
</dbReference>
<evidence type="ECO:0000313" key="9">
    <source>
        <dbReference type="EMBL" id="OHV43506.1"/>
    </source>
</evidence>
<dbReference type="SUPFAM" id="SSF52540">
    <property type="entry name" value="P-loop containing nucleoside triphosphate hydrolases"/>
    <property type="match status" value="1"/>
</dbReference>
<dbReference type="PANTHER" id="PTHR47961">
    <property type="entry name" value="DNA POLYMERASE THETA, PUTATIVE (AFU_ORTHOLOGUE AFUA_1G05260)-RELATED"/>
    <property type="match status" value="1"/>
</dbReference>
<evidence type="ECO:0000313" key="10">
    <source>
        <dbReference type="Proteomes" id="UP000179769"/>
    </source>
</evidence>
<evidence type="ECO:0000259" key="7">
    <source>
        <dbReference type="PROSITE" id="PS51192"/>
    </source>
</evidence>
<dbReference type="AlphaFoldDB" id="A0A1S1RBZ0"/>